<sequence length="138" mass="15830">MAAVETPWGEPRKPVRFVMDFGQRLTFGVELEFCIAYMTPDMIAKDEDERDVDILEPLPDYKELPIHLYPYGGKEPEGHHTDPDRWEKQFSNGGAHIRHRITKLLRAHGIPAVSDTADEETENVIRKQQIDLATVSDM</sequence>
<proteinExistence type="predicted"/>
<dbReference type="Proteomes" id="UP001465668">
    <property type="component" value="Unassembled WGS sequence"/>
</dbReference>
<comment type="caution">
    <text evidence="1">The sequence shown here is derived from an EMBL/GenBank/DDBJ whole genome shotgun (WGS) entry which is preliminary data.</text>
</comment>
<organism evidence="1 2">
    <name type="scientific">Seiridium cardinale</name>
    <dbReference type="NCBI Taxonomy" id="138064"/>
    <lineage>
        <taxon>Eukaryota</taxon>
        <taxon>Fungi</taxon>
        <taxon>Dikarya</taxon>
        <taxon>Ascomycota</taxon>
        <taxon>Pezizomycotina</taxon>
        <taxon>Sordariomycetes</taxon>
        <taxon>Xylariomycetidae</taxon>
        <taxon>Amphisphaeriales</taxon>
        <taxon>Sporocadaceae</taxon>
        <taxon>Seiridium</taxon>
    </lineage>
</organism>
<name>A0ABR2XW48_9PEZI</name>
<evidence type="ECO:0000313" key="1">
    <source>
        <dbReference type="EMBL" id="KAK9777879.1"/>
    </source>
</evidence>
<accession>A0ABR2XW48</accession>
<gene>
    <name evidence="1" type="ORF">SCAR479_05562</name>
</gene>
<protein>
    <submittedName>
        <fullName evidence="1">Uncharacterized protein</fullName>
    </submittedName>
</protein>
<reference evidence="1 2" key="1">
    <citation type="submission" date="2024-02" db="EMBL/GenBank/DDBJ databases">
        <title>First draft genome assembly of two strains of Seiridium cardinale.</title>
        <authorList>
            <person name="Emiliani G."/>
            <person name="Scali E."/>
        </authorList>
    </citation>
    <scope>NUCLEOTIDE SEQUENCE [LARGE SCALE GENOMIC DNA]</scope>
    <source>
        <strain evidence="1 2">BM-138-000479</strain>
    </source>
</reference>
<keyword evidence="2" id="KW-1185">Reference proteome</keyword>
<dbReference type="EMBL" id="JARVKM010000019">
    <property type="protein sequence ID" value="KAK9777879.1"/>
    <property type="molecule type" value="Genomic_DNA"/>
</dbReference>
<evidence type="ECO:0000313" key="2">
    <source>
        <dbReference type="Proteomes" id="UP001465668"/>
    </source>
</evidence>